<dbReference type="InterPro" id="IPR011006">
    <property type="entry name" value="CheY-like_superfamily"/>
</dbReference>
<dbReference type="SMART" id="SM00448">
    <property type="entry name" value="REC"/>
    <property type="match status" value="1"/>
</dbReference>
<dbReference type="PROSITE" id="PS50110">
    <property type="entry name" value="RESPONSE_REGULATORY"/>
    <property type="match status" value="1"/>
</dbReference>
<comment type="similarity">
    <text evidence="2">In the N-terminal section; belongs to the phytochrome family.</text>
</comment>
<dbReference type="GO" id="GO:0009927">
    <property type="term" value="F:histidine phosphotransfer kinase activity"/>
    <property type="evidence" value="ECO:0007669"/>
    <property type="project" value="TreeGrafter"/>
</dbReference>
<evidence type="ECO:0000313" key="15">
    <source>
        <dbReference type="EMBL" id="TNJ64015.1"/>
    </source>
</evidence>
<evidence type="ECO:0000256" key="11">
    <source>
        <dbReference type="PROSITE-ProRule" id="PRU00169"/>
    </source>
</evidence>
<evidence type="ECO:0000256" key="12">
    <source>
        <dbReference type="SAM" id="Phobius"/>
    </source>
</evidence>
<gene>
    <name evidence="15" type="ORF">FE784_22135</name>
</gene>
<dbReference type="PRINTS" id="PR00344">
    <property type="entry name" value="BCTRLSENSOR"/>
</dbReference>
<feature type="transmembrane region" description="Helical" evidence="12">
    <location>
        <begin position="245"/>
        <end position="262"/>
    </location>
</feature>
<evidence type="ECO:0000256" key="4">
    <source>
        <dbReference type="ARBA" id="ARBA00022553"/>
    </source>
</evidence>
<dbReference type="InterPro" id="IPR003661">
    <property type="entry name" value="HisK_dim/P_dom"/>
</dbReference>
<dbReference type="OrthoDB" id="9809348at2"/>
<dbReference type="EMBL" id="VDCQ01000034">
    <property type="protein sequence ID" value="TNJ64015.1"/>
    <property type="molecule type" value="Genomic_DNA"/>
</dbReference>
<proteinExistence type="inferred from homology"/>
<evidence type="ECO:0000256" key="5">
    <source>
        <dbReference type="ARBA" id="ARBA00022679"/>
    </source>
</evidence>
<dbReference type="Gene3D" id="3.30.565.10">
    <property type="entry name" value="Histidine kinase-like ATPase, C-terminal domain"/>
    <property type="match status" value="2"/>
</dbReference>
<keyword evidence="5" id="KW-0808">Transferase</keyword>
<dbReference type="InterPro" id="IPR001789">
    <property type="entry name" value="Sig_transdc_resp-reg_receiver"/>
</dbReference>
<evidence type="ECO:0000256" key="2">
    <source>
        <dbReference type="ARBA" id="ARBA00006402"/>
    </source>
</evidence>
<evidence type="ECO:0000256" key="3">
    <source>
        <dbReference type="ARBA" id="ARBA00012438"/>
    </source>
</evidence>
<dbReference type="InterPro" id="IPR010559">
    <property type="entry name" value="Sig_transdc_His_kin_internal"/>
</dbReference>
<dbReference type="AlphaFoldDB" id="A0A5C4T5H2"/>
<feature type="transmembrane region" description="Helical" evidence="12">
    <location>
        <begin position="313"/>
        <end position="333"/>
    </location>
</feature>
<keyword evidence="12" id="KW-0812">Transmembrane</keyword>
<comment type="catalytic activity">
    <reaction evidence="1">
        <text>ATP + protein L-histidine = ADP + protein N-phospho-L-histidine.</text>
        <dbReference type="EC" id="2.7.13.3"/>
    </reaction>
</comment>
<protein>
    <recommendedName>
        <fullName evidence="10">Circadian input-output histidine kinase CikA</fullName>
        <ecNumber evidence="3">2.7.13.3</ecNumber>
    </recommendedName>
</protein>
<comment type="caution">
    <text evidence="15">The sequence shown here is derived from an EMBL/GenBank/DDBJ whole genome shotgun (WGS) entry which is preliminary data.</text>
</comment>
<dbReference type="InterPro" id="IPR036097">
    <property type="entry name" value="HisK_dim/P_sf"/>
</dbReference>
<sequence length="1035" mass="115791">MLKRTLIICLVGLLAISLIPLSILIENDKQADDLRVRNGVMDLSAWNYDQSKRIKLDGEWEFYWNRLLVPDDFKRAGTDMPSRSALIKVPSVWNGKAVDGERLPAHGFATYRMVLRNVPFDGVFALKKTNIRFSSVVYANGHKLFEDGRPSDIAEDYEAGNVPQIGFFSADKGDVEIIVHVANFDYANAGIPASLYFGEQTAMLAIQQKSKAHELGIFAILATLALIYLISFVTSVLYRKKDYSLLLFAVLCSFYALYNGLVGERVLLMYVPEISFELLFKVKDFCSLACFIGLAVLFYRLKQNVISLAFTRLFIIVLGSYMAMVVFLPIPVYGTVEPFMILVYESMTLWLVLRTAVLYVKSAENGRLKSFLLFVAIFCMLLYSVDLILFSFSLKEHVWLGQFYILVFNAIMIFLVVLRFFEAYHTIDEMKNRLLQLDKIKDDFLSNTSHELKTPLSAIVSITDTLLRGVEGPVSDKQAHNLAIVLGSGRRLTHLVNELLDYSKMKHGDIALLRSGIDLKAVVDSVIQIHSFLLGGKQIAIVNDVPGDIPAVYADSNRLIQILHNLIGNAIKFTDRGMVRISAKAIGDKVEVRVEDTGIGIAAPMQERIFQAFEQADSSDTKSYGGTGLGLSITKKLVELHGGVIHVDSSPGQGSAFTFTIPLSSGPASGGIEEREEGRPYESAPLSFSEYPVYVKGKREERILVVDDDPANLQAMINLLRLDGYSIVVVNRGQLALDELSQSPDVFLVVLDMMMPDMSGYEVLNKIRERFSPFELPVLMLTAKNRAAETKLSIDNGANDFVGKPYEAEELMARVRSLTRLKASVQTAKDAEIAFLRSQIKPHFLYNALNAIASLCLYEPRKAEELTLQLSQYLRNSFDFKQLESLTTLDKEMELVKAYVHIEQARFGARLQVEYEVGDYPDMRIPPLILQPLVENAIRHGVMSRSSGGIVKITVKQEGKASVRFAVEDNGRGMSEQTREALLNMDADKKGVGLWNINRRLKLLYGECIRLESAEGIGTKVSFDIPVRSIKRMEG</sequence>
<accession>A0A5C4T5H2</accession>
<evidence type="ECO:0000256" key="7">
    <source>
        <dbReference type="ARBA" id="ARBA00022777"/>
    </source>
</evidence>
<keyword evidence="12" id="KW-0472">Membrane</keyword>
<dbReference type="SMART" id="SM00387">
    <property type="entry name" value="HATPase_c"/>
    <property type="match status" value="2"/>
</dbReference>
<dbReference type="PROSITE" id="PS50109">
    <property type="entry name" value="HIS_KIN"/>
    <property type="match status" value="2"/>
</dbReference>
<evidence type="ECO:0000256" key="6">
    <source>
        <dbReference type="ARBA" id="ARBA00022741"/>
    </source>
</evidence>
<keyword evidence="16" id="KW-1185">Reference proteome</keyword>
<dbReference type="InterPro" id="IPR004358">
    <property type="entry name" value="Sig_transdc_His_kin-like_C"/>
</dbReference>
<evidence type="ECO:0000259" key="13">
    <source>
        <dbReference type="PROSITE" id="PS50109"/>
    </source>
</evidence>
<dbReference type="Pfam" id="PF06580">
    <property type="entry name" value="His_kinase"/>
    <property type="match status" value="1"/>
</dbReference>
<dbReference type="SUPFAM" id="SSF47384">
    <property type="entry name" value="Homodimeric domain of signal transducing histidine kinase"/>
    <property type="match status" value="1"/>
</dbReference>
<dbReference type="SUPFAM" id="SSF55874">
    <property type="entry name" value="ATPase domain of HSP90 chaperone/DNA topoisomerase II/histidine kinase"/>
    <property type="match status" value="2"/>
</dbReference>
<evidence type="ECO:0000256" key="10">
    <source>
        <dbReference type="ARBA" id="ARBA00074306"/>
    </source>
</evidence>
<dbReference type="RefSeq" id="WP_139604419.1">
    <property type="nucleotide sequence ID" value="NZ_VDCQ01000034.1"/>
</dbReference>
<name>A0A5C4T5H2_9BACL</name>
<keyword evidence="8" id="KW-0067">ATP-binding</keyword>
<keyword evidence="9" id="KW-0902">Two-component regulatory system</keyword>
<evidence type="ECO:0000256" key="8">
    <source>
        <dbReference type="ARBA" id="ARBA00022840"/>
    </source>
</evidence>
<keyword evidence="4 11" id="KW-0597">Phosphoprotein</keyword>
<evidence type="ECO:0000256" key="1">
    <source>
        <dbReference type="ARBA" id="ARBA00000085"/>
    </source>
</evidence>
<dbReference type="Proteomes" id="UP000307943">
    <property type="component" value="Unassembled WGS sequence"/>
</dbReference>
<dbReference type="EC" id="2.7.13.3" evidence="3"/>
<feature type="domain" description="Histidine kinase" evidence="13">
    <location>
        <begin position="929"/>
        <end position="1029"/>
    </location>
</feature>
<feature type="transmembrane region" description="Helical" evidence="12">
    <location>
        <begin position="282"/>
        <end position="301"/>
    </location>
</feature>
<evidence type="ECO:0000313" key="16">
    <source>
        <dbReference type="Proteomes" id="UP000307943"/>
    </source>
</evidence>
<evidence type="ECO:0000256" key="9">
    <source>
        <dbReference type="ARBA" id="ARBA00023012"/>
    </source>
</evidence>
<dbReference type="InterPro" id="IPR005467">
    <property type="entry name" value="His_kinase_dom"/>
</dbReference>
<feature type="domain" description="Histidine kinase" evidence="13">
    <location>
        <begin position="447"/>
        <end position="665"/>
    </location>
</feature>
<dbReference type="CDD" id="cd00082">
    <property type="entry name" value="HisKA"/>
    <property type="match status" value="1"/>
</dbReference>
<keyword evidence="12" id="KW-1133">Transmembrane helix</keyword>
<dbReference type="PANTHER" id="PTHR43047">
    <property type="entry name" value="TWO-COMPONENT HISTIDINE PROTEIN KINASE"/>
    <property type="match status" value="1"/>
</dbReference>
<feature type="transmembrane region" description="Helical" evidence="12">
    <location>
        <begin position="398"/>
        <end position="421"/>
    </location>
</feature>
<dbReference type="InterPro" id="IPR003594">
    <property type="entry name" value="HATPase_dom"/>
</dbReference>
<organism evidence="15 16">
    <name type="scientific">Paenibacillus hemerocallicola</name>
    <dbReference type="NCBI Taxonomy" id="1172614"/>
    <lineage>
        <taxon>Bacteria</taxon>
        <taxon>Bacillati</taxon>
        <taxon>Bacillota</taxon>
        <taxon>Bacilli</taxon>
        <taxon>Bacillales</taxon>
        <taxon>Paenibacillaceae</taxon>
        <taxon>Paenibacillus</taxon>
    </lineage>
</organism>
<dbReference type="FunFam" id="3.30.565.10:FF:000010">
    <property type="entry name" value="Sensor histidine kinase RcsC"/>
    <property type="match status" value="1"/>
</dbReference>
<keyword evidence="7" id="KW-0418">Kinase</keyword>
<reference evidence="15 16" key="1">
    <citation type="submission" date="2019-05" db="EMBL/GenBank/DDBJ databases">
        <title>We sequenced the genome of Paenibacillus hemerocallicola KCTC 33185 for further insight into its adaptation and study the phylogeny of Paenibacillus.</title>
        <authorList>
            <person name="Narsing Rao M.P."/>
        </authorList>
    </citation>
    <scope>NUCLEOTIDE SEQUENCE [LARGE SCALE GENOMIC DNA]</scope>
    <source>
        <strain evidence="15 16">KCTC 33185</strain>
    </source>
</reference>
<feature type="transmembrane region" description="Helical" evidence="12">
    <location>
        <begin position="371"/>
        <end position="392"/>
    </location>
</feature>
<dbReference type="Gene3D" id="1.10.287.130">
    <property type="match status" value="1"/>
</dbReference>
<feature type="modified residue" description="4-aspartylphosphate" evidence="11">
    <location>
        <position position="752"/>
    </location>
</feature>
<evidence type="ECO:0000259" key="14">
    <source>
        <dbReference type="PROSITE" id="PS50110"/>
    </source>
</evidence>
<dbReference type="Pfam" id="PF00512">
    <property type="entry name" value="HisKA"/>
    <property type="match status" value="1"/>
</dbReference>
<dbReference type="SMART" id="SM00388">
    <property type="entry name" value="HisKA"/>
    <property type="match status" value="1"/>
</dbReference>
<feature type="domain" description="Response regulatory" evidence="14">
    <location>
        <begin position="702"/>
        <end position="819"/>
    </location>
</feature>
<dbReference type="GO" id="GO:0005524">
    <property type="term" value="F:ATP binding"/>
    <property type="evidence" value="ECO:0007669"/>
    <property type="project" value="UniProtKB-KW"/>
</dbReference>
<dbReference type="CDD" id="cd16922">
    <property type="entry name" value="HATPase_EvgS-ArcB-TorS-like"/>
    <property type="match status" value="1"/>
</dbReference>
<dbReference type="InterPro" id="IPR036890">
    <property type="entry name" value="HATPase_C_sf"/>
</dbReference>
<dbReference type="Gene3D" id="3.40.50.2300">
    <property type="match status" value="1"/>
</dbReference>
<dbReference type="GO" id="GO:0000155">
    <property type="term" value="F:phosphorelay sensor kinase activity"/>
    <property type="evidence" value="ECO:0007669"/>
    <property type="project" value="InterPro"/>
</dbReference>
<dbReference type="GO" id="GO:0005886">
    <property type="term" value="C:plasma membrane"/>
    <property type="evidence" value="ECO:0007669"/>
    <property type="project" value="TreeGrafter"/>
</dbReference>
<dbReference type="SUPFAM" id="SSF52172">
    <property type="entry name" value="CheY-like"/>
    <property type="match status" value="1"/>
</dbReference>
<keyword evidence="6" id="KW-0547">Nucleotide-binding</keyword>
<feature type="transmembrane region" description="Helical" evidence="12">
    <location>
        <begin position="215"/>
        <end position="238"/>
    </location>
</feature>
<dbReference type="Pfam" id="PF02518">
    <property type="entry name" value="HATPase_c"/>
    <property type="match status" value="2"/>
</dbReference>
<dbReference type="Pfam" id="PF00072">
    <property type="entry name" value="Response_reg"/>
    <property type="match status" value="1"/>
</dbReference>
<dbReference type="PANTHER" id="PTHR43047:SF72">
    <property type="entry name" value="OSMOSENSING HISTIDINE PROTEIN KINASE SLN1"/>
    <property type="match status" value="1"/>
</dbReference>